<dbReference type="RefSeq" id="WP_109697349.1">
    <property type="nucleotide sequence ID" value="NZ_QGDD01000012.1"/>
</dbReference>
<comment type="caution">
    <text evidence="1">The sequence shown here is derived from an EMBL/GenBank/DDBJ whole genome shotgun (WGS) entry which is preliminary data.</text>
</comment>
<organism evidence="1 2">
    <name type="scientific">Nocardioides silvaticus</name>
    <dbReference type="NCBI Taxonomy" id="2201891"/>
    <lineage>
        <taxon>Bacteria</taxon>
        <taxon>Bacillati</taxon>
        <taxon>Actinomycetota</taxon>
        <taxon>Actinomycetes</taxon>
        <taxon>Propionibacteriales</taxon>
        <taxon>Nocardioidaceae</taxon>
        <taxon>Nocardioides</taxon>
    </lineage>
</organism>
<proteinExistence type="predicted"/>
<dbReference type="AlphaFoldDB" id="A0A316TFC7"/>
<reference evidence="1 2" key="1">
    <citation type="submission" date="2018-05" db="EMBL/GenBank/DDBJ databases">
        <title>Nocardioides silvaticus genome.</title>
        <authorList>
            <person name="Li C."/>
            <person name="Wang G."/>
        </authorList>
    </citation>
    <scope>NUCLEOTIDE SEQUENCE [LARGE SCALE GENOMIC DNA]</scope>
    <source>
        <strain evidence="1 2">CCTCC AB 2018079</strain>
    </source>
</reference>
<dbReference type="EMBL" id="QGDD01000012">
    <property type="protein sequence ID" value="PWN01034.1"/>
    <property type="molecule type" value="Genomic_DNA"/>
</dbReference>
<protein>
    <submittedName>
        <fullName evidence="1">Uncharacterized protein</fullName>
    </submittedName>
</protein>
<sequence length="106" mass="11253">MSTMHIATATTSYLRSVERVATRTEAWGMAERLMAAAAGMRVALERLPDGSPHQLVELKGRAALIATIPAEGTAEHAAIAAAHAVFLERALAWADEHGLGTRPAPR</sequence>
<gene>
    <name evidence="1" type="ORF">DJ010_20690</name>
</gene>
<name>A0A316TFC7_9ACTN</name>
<dbReference type="OrthoDB" id="9887569at2"/>
<keyword evidence="2" id="KW-1185">Reference proteome</keyword>
<evidence type="ECO:0000313" key="2">
    <source>
        <dbReference type="Proteomes" id="UP000245507"/>
    </source>
</evidence>
<accession>A0A316TFC7</accession>
<dbReference type="Proteomes" id="UP000245507">
    <property type="component" value="Unassembled WGS sequence"/>
</dbReference>
<evidence type="ECO:0000313" key="1">
    <source>
        <dbReference type="EMBL" id="PWN01034.1"/>
    </source>
</evidence>